<organism evidence="1 2">
    <name type="scientific">Acidovorax temperans</name>
    <dbReference type="NCBI Taxonomy" id="80878"/>
    <lineage>
        <taxon>Bacteria</taxon>
        <taxon>Pseudomonadati</taxon>
        <taxon>Pseudomonadota</taxon>
        <taxon>Betaproteobacteria</taxon>
        <taxon>Burkholderiales</taxon>
        <taxon>Comamonadaceae</taxon>
        <taxon>Acidovorax</taxon>
    </lineage>
</organism>
<dbReference type="AlphaFoldDB" id="A0A0D7KA91"/>
<gene>
    <name evidence="1" type="ORF">RP29_06050</name>
</gene>
<accession>A0A0D7KA91</accession>
<dbReference type="Proteomes" id="UP000032566">
    <property type="component" value="Unassembled WGS sequence"/>
</dbReference>
<reference evidence="1 2" key="1">
    <citation type="submission" date="2014-12" db="EMBL/GenBank/DDBJ databases">
        <title>Isolation of bacteria from lake water.</title>
        <authorList>
            <person name="Sheng K.-Y."/>
            <person name="Chin P.-S."/>
            <person name="Chan K.-G."/>
            <person name="Tan G.S."/>
        </authorList>
    </citation>
    <scope>NUCLEOTIDE SEQUENCE [LARGE SCALE GENOMIC DNA]</scope>
    <source>
        <strain evidence="1 2">KY4</strain>
    </source>
</reference>
<evidence type="ECO:0000313" key="1">
    <source>
        <dbReference type="EMBL" id="KJA11286.1"/>
    </source>
</evidence>
<comment type="caution">
    <text evidence="1">The sequence shown here is derived from an EMBL/GenBank/DDBJ whole genome shotgun (WGS) entry which is preliminary data.</text>
</comment>
<keyword evidence="2" id="KW-1185">Reference proteome</keyword>
<dbReference type="RefSeq" id="WP_157019805.1">
    <property type="nucleotide sequence ID" value="NZ_JXYQ01000017.1"/>
</dbReference>
<dbReference type="EMBL" id="JXYQ01000017">
    <property type="protein sequence ID" value="KJA11286.1"/>
    <property type="molecule type" value="Genomic_DNA"/>
</dbReference>
<evidence type="ECO:0000313" key="2">
    <source>
        <dbReference type="Proteomes" id="UP000032566"/>
    </source>
</evidence>
<name>A0A0D7KA91_9BURK</name>
<proteinExistence type="predicted"/>
<sequence length="94" mass="10740">MRKMYEHGLIFDTDSQPIRMWISQELFTTVKNIFTQNYGLPFASEAVSTETAFQEYEVTMAEDLTPDVFLRHLKTGAPGAYRNEMQRTAQVAGA</sequence>
<protein>
    <submittedName>
        <fullName evidence="1">Uncharacterized protein</fullName>
    </submittedName>
</protein>
<dbReference type="PATRIC" id="fig|80878.5.peg.525"/>